<gene>
    <name evidence="2" type="ORF">EV138_0571</name>
</gene>
<sequence length="231" mass="24303">MVGAALLVVVALLTALWSVNWIWSKADAVTPVAVPSAKQTPLKTVNPSASPSPTPPPVGKVVGSNIVAFNNDTMPLMSSQWSDNFDRSGMLGGAATWLTVHAKYDGKGTWGNFVSFGQLPKDVPYSNTPAGLKAAAQSAGGMALTRLYDANTKPYAVTHRPITVAGHPGHEITARIPVKVPKLKETYSVILIAVIDRGDGTAAVSIGDIAGSTPQWLPVWRSRVAQIKING</sequence>
<keyword evidence="3" id="KW-1185">Reference proteome</keyword>
<dbReference type="AlphaFoldDB" id="A0A4R7T5C2"/>
<protein>
    <submittedName>
        <fullName evidence="2">Uncharacterized protein</fullName>
    </submittedName>
</protein>
<accession>A0A4R7T5C2</accession>
<reference evidence="2 3" key="1">
    <citation type="submission" date="2019-03" db="EMBL/GenBank/DDBJ databases">
        <title>Genomic Encyclopedia of Type Strains, Phase III (KMG-III): the genomes of soil and plant-associated and newly described type strains.</title>
        <authorList>
            <person name="Whitman W."/>
        </authorList>
    </citation>
    <scope>NUCLEOTIDE SEQUENCE [LARGE SCALE GENOMIC DNA]</scope>
    <source>
        <strain evidence="2 3">VKM Ac-2575</strain>
    </source>
</reference>
<feature type="region of interest" description="Disordered" evidence="1">
    <location>
        <begin position="39"/>
        <end position="58"/>
    </location>
</feature>
<organism evidence="2 3">
    <name type="scientific">Kribbella voronezhensis</name>
    <dbReference type="NCBI Taxonomy" id="2512212"/>
    <lineage>
        <taxon>Bacteria</taxon>
        <taxon>Bacillati</taxon>
        <taxon>Actinomycetota</taxon>
        <taxon>Actinomycetes</taxon>
        <taxon>Propionibacteriales</taxon>
        <taxon>Kribbellaceae</taxon>
        <taxon>Kribbella</taxon>
    </lineage>
</organism>
<evidence type="ECO:0000313" key="3">
    <source>
        <dbReference type="Proteomes" id="UP000295151"/>
    </source>
</evidence>
<proteinExistence type="predicted"/>
<evidence type="ECO:0000256" key="1">
    <source>
        <dbReference type="SAM" id="MobiDB-lite"/>
    </source>
</evidence>
<evidence type="ECO:0000313" key="2">
    <source>
        <dbReference type="EMBL" id="TDU87054.1"/>
    </source>
</evidence>
<dbReference type="EMBL" id="SOCE01000001">
    <property type="protein sequence ID" value="TDU87054.1"/>
    <property type="molecule type" value="Genomic_DNA"/>
</dbReference>
<comment type="caution">
    <text evidence="2">The sequence shown here is derived from an EMBL/GenBank/DDBJ whole genome shotgun (WGS) entry which is preliminary data.</text>
</comment>
<dbReference type="Proteomes" id="UP000295151">
    <property type="component" value="Unassembled WGS sequence"/>
</dbReference>
<name>A0A4R7T5C2_9ACTN</name>